<gene>
    <name evidence="1" type="ORF">SAMN05444142_101911</name>
</gene>
<accession>A0A1H0AUG0</accession>
<sequence>MANPDPTPDNVAALATQKIPPQPRDPVLIGTFGTDADAKALLRLPSGRVARVEAGNRVAGLQVTAIAPGTLHATRRGQPMTLTIPGK</sequence>
<dbReference type="RefSeq" id="WP_149786232.1">
    <property type="nucleotide sequence ID" value="NZ_FNIO01000001.1"/>
</dbReference>
<proteinExistence type="predicted"/>
<name>A0A1H0AUG0_9RHOB</name>
<keyword evidence="2" id="KW-1185">Reference proteome</keyword>
<dbReference type="Proteomes" id="UP000324252">
    <property type="component" value="Unassembled WGS sequence"/>
</dbReference>
<evidence type="ECO:0000313" key="2">
    <source>
        <dbReference type="Proteomes" id="UP000324252"/>
    </source>
</evidence>
<protein>
    <recommendedName>
        <fullName evidence="3">Type IV pilus biogenesis</fullName>
    </recommendedName>
</protein>
<dbReference type="AlphaFoldDB" id="A0A1H0AUG0"/>
<reference evidence="1 2" key="1">
    <citation type="submission" date="2016-11" db="EMBL/GenBank/DDBJ databases">
        <authorList>
            <person name="Varghese N."/>
            <person name="Submissions S."/>
        </authorList>
    </citation>
    <scope>NUCLEOTIDE SEQUENCE [LARGE SCALE GENOMIC DNA]</scope>
    <source>
        <strain evidence="1 2">DSM 29620</strain>
    </source>
</reference>
<evidence type="ECO:0008006" key="3">
    <source>
        <dbReference type="Google" id="ProtNLM"/>
    </source>
</evidence>
<organism evidence="1 2">
    <name type="scientific">Lutimaribacter pacificus</name>
    <dbReference type="NCBI Taxonomy" id="391948"/>
    <lineage>
        <taxon>Bacteria</taxon>
        <taxon>Pseudomonadati</taxon>
        <taxon>Pseudomonadota</taxon>
        <taxon>Alphaproteobacteria</taxon>
        <taxon>Rhodobacterales</taxon>
        <taxon>Roseobacteraceae</taxon>
        <taxon>Lutimaribacter</taxon>
    </lineage>
</organism>
<dbReference type="EMBL" id="FQZZ01000001">
    <property type="protein sequence ID" value="SHJ64703.1"/>
    <property type="molecule type" value="Genomic_DNA"/>
</dbReference>
<evidence type="ECO:0000313" key="1">
    <source>
        <dbReference type="EMBL" id="SHJ64703.1"/>
    </source>
</evidence>